<organism evidence="1 2">
    <name type="scientific">Allacma fusca</name>
    <dbReference type="NCBI Taxonomy" id="39272"/>
    <lineage>
        <taxon>Eukaryota</taxon>
        <taxon>Metazoa</taxon>
        <taxon>Ecdysozoa</taxon>
        <taxon>Arthropoda</taxon>
        <taxon>Hexapoda</taxon>
        <taxon>Collembola</taxon>
        <taxon>Symphypleona</taxon>
        <taxon>Sminthuridae</taxon>
        <taxon>Allacma</taxon>
    </lineage>
</organism>
<keyword evidence="2" id="KW-1185">Reference proteome</keyword>
<dbReference type="OrthoDB" id="6498262at2759"/>
<dbReference type="Proteomes" id="UP000708208">
    <property type="component" value="Unassembled WGS sequence"/>
</dbReference>
<evidence type="ECO:0000313" key="1">
    <source>
        <dbReference type="EMBL" id="CAG7724105.1"/>
    </source>
</evidence>
<gene>
    <name evidence="1" type="ORF">AFUS01_LOCUS13145</name>
</gene>
<dbReference type="AlphaFoldDB" id="A0A8J2KBT4"/>
<comment type="caution">
    <text evidence="1">The sequence shown here is derived from an EMBL/GenBank/DDBJ whole genome shotgun (WGS) entry which is preliminary data.</text>
</comment>
<reference evidence="1" key="1">
    <citation type="submission" date="2021-06" db="EMBL/GenBank/DDBJ databases">
        <authorList>
            <person name="Hodson N. C."/>
            <person name="Mongue J. A."/>
            <person name="Jaron S. K."/>
        </authorList>
    </citation>
    <scope>NUCLEOTIDE SEQUENCE</scope>
</reference>
<protein>
    <submittedName>
        <fullName evidence="1">Uncharacterized protein</fullName>
    </submittedName>
</protein>
<sequence>MKKEHKKCLSDDYVELFPGSGLKLDRSELAAMQTMSSSMTIFARNLFRKFFDPEDVLGHSLLGRKSTSLPNHVPLPSVDSNKRDAVIGKLQIDFLFL</sequence>
<dbReference type="EMBL" id="CAJVCH010105753">
    <property type="protein sequence ID" value="CAG7724105.1"/>
    <property type="molecule type" value="Genomic_DNA"/>
</dbReference>
<accession>A0A8J2KBT4</accession>
<evidence type="ECO:0000313" key="2">
    <source>
        <dbReference type="Proteomes" id="UP000708208"/>
    </source>
</evidence>
<name>A0A8J2KBT4_9HEXA</name>
<proteinExistence type="predicted"/>